<comment type="caution">
    <text evidence="1">The sequence shown here is derived from an EMBL/GenBank/DDBJ whole genome shotgun (WGS) entry which is preliminary data.</text>
</comment>
<protein>
    <submittedName>
        <fullName evidence="1">Uncharacterized protein</fullName>
    </submittedName>
</protein>
<proteinExistence type="predicted"/>
<sequence length="566" mass="62478">MGFVHEIVPRFSFRYRGPGDFATVGEVADVGRLKDAVLDALGDADAAVDVKGHADFVRWMEARKLSKLRDAIDVYKERGDIPEPLCDAAAECCDRAKDICEESNKGAVVAFLNENLPALLDPASDDSPEDMLPAVVEVLLEFKKGIRAETLQELIEKRCFILILHHDKFLPLLRNNRLAERFLEAVVEDARTCPPRFESALRIAIVLGRDGEFKEKADWAFGELLSICRTGGAFGASALPRIIAARDAVCTLKAAHDGHAGDFEALVSELEGSLRLEMGKGGHPSSTKVDLSPVFETLKDESAPFESRMVTAILFPLSAFPSEGLREGPLGFVTQTEPKSDERFTRSYQMRLRLALSMGSHIVGGILDDDDLRDDLFRWLEITFNLVQTRTGSPSWERDFLLLLQFLSNLSDAMGQDDLEQGDLFLRTQSIGAMSFIYGFLEKAMRHMASCLLGDSSLAEMGKTTMGRLTENEKVRRALTGELCSAVEFVLSCNPNTMVGMNRRNRLAHWNDPSDEEIGCWAALEAAYLLLAAMTMSTLFFLEQEKPGCFGEDEAAMPNASGGILS</sequence>
<evidence type="ECO:0000313" key="2">
    <source>
        <dbReference type="Proteomes" id="UP000789325"/>
    </source>
</evidence>
<gene>
    <name evidence="1" type="ORF">K8V16_08825</name>
</gene>
<reference evidence="1" key="1">
    <citation type="journal article" date="2021" name="PeerJ">
        <title>Extensive microbial diversity within the chicken gut microbiome revealed by metagenomics and culture.</title>
        <authorList>
            <person name="Gilroy R."/>
            <person name="Ravi A."/>
            <person name="Getino M."/>
            <person name="Pursley I."/>
            <person name="Horton D.L."/>
            <person name="Alikhan N.F."/>
            <person name="Baker D."/>
            <person name="Gharbi K."/>
            <person name="Hall N."/>
            <person name="Watson M."/>
            <person name="Adriaenssens E.M."/>
            <person name="Foster-Nyarko E."/>
            <person name="Jarju S."/>
            <person name="Secka A."/>
            <person name="Antonio M."/>
            <person name="Oren A."/>
            <person name="Chaudhuri R.R."/>
            <person name="La Ragione R."/>
            <person name="Hildebrand F."/>
            <person name="Pallen M.J."/>
        </authorList>
    </citation>
    <scope>NUCLEOTIDE SEQUENCE</scope>
    <source>
        <strain evidence="1">USAMLcec12-2067</strain>
    </source>
</reference>
<evidence type="ECO:0000313" key="1">
    <source>
        <dbReference type="EMBL" id="HJH43890.1"/>
    </source>
</evidence>
<dbReference type="EMBL" id="DYZL01000185">
    <property type="protein sequence ID" value="HJH43890.1"/>
    <property type="molecule type" value="Genomic_DNA"/>
</dbReference>
<dbReference type="Proteomes" id="UP000789325">
    <property type="component" value="Unassembled WGS sequence"/>
</dbReference>
<accession>A0A9D3AD02</accession>
<dbReference type="AlphaFoldDB" id="A0A9D3AD02"/>
<name>A0A9D3AD02_9ACTN</name>
<organism evidence="1 2">
    <name type="scientific">Rubneribacter badeniensis</name>
    <dbReference type="NCBI Taxonomy" id="2070688"/>
    <lineage>
        <taxon>Bacteria</taxon>
        <taxon>Bacillati</taxon>
        <taxon>Actinomycetota</taxon>
        <taxon>Coriobacteriia</taxon>
        <taxon>Eggerthellales</taxon>
        <taxon>Eggerthellaceae</taxon>
        <taxon>Rubneribacter</taxon>
    </lineage>
</organism>
<reference evidence="1" key="2">
    <citation type="submission" date="2021-09" db="EMBL/GenBank/DDBJ databases">
        <authorList>
            <person name="Gilroy R."/>
        </authorList>
    </citation>
    <scope>NUCLEOTIDE SEQUENCE</scope>
    <source>
        <strain evidence="1">USAMLcec12-2067</strain>
    </source>
</reference>